<sequence length="81" mass="9252">MRICVGLAPRYTLMILRVLLVGSVGMLRDIDHYELSFLRTRHIETSTYGLVPRGCTASRLPKKAARFQRILTISHELKPTL</sequence>
<keyword evidence="2" id="KW-1185">Reference proteome</keyword>
<dbReference type="GeneID" id="98140723"/>
<evidence type="ECO:0000313" key="2">
    <source>
        <dbReference type="Proteomes" id="UP001610432"/>
    </source>
</evidence>
<dbReference type="Proteomes" id="UP001610432">
    <property type="component" value="Unassembled WGS sequence"/>
</dbReference>
<proteinExistence type="predicted"/>
<reference evidence="1 2" key="1">
    <citation type="submission" date="2024-07" db="EMBL/GenBank/DDBJ databases">
        <title>Section-level genome sequencing and comparative genomics of Aspergillus sections Usti and Cavernicolus.</title>
        <authorList>
            <consortium name="Lawrence Berkeley National Laboratory"/>
            <person name="Nybo J.L."/>
            <person name="Vesth T.C."/>
            <person name="Theobald S."/>
            <person name="Frisvad J.C."/>
            <person name="Larsen T.O."/>
            <person name="Kjaerboelling I."/>
            <person name="Rothschild-Mancinelli K."/>
            <person name="Lyhne E.K."/>
            <person name="Kogle M.E."/>
            <person name="Barry K."/>
            <person name="Clum A."/>
            <person name="Na H."/>
            <person name="Ledsgaard L."/>
            <person name="Lin J."/>
            <person name="Lipzen A."/>
            <person name="Kuo A."/>
            <person name="Riley R."/>
            <person name="Mondo S."/>
            <person name="Labutti K."/>
            <person name="Haridas S."/>
            <person name="Pangalinan J."/>
            <person name="Salamov A.A."/>
            <person name="Simmons B.A."/>
            <person name="Magnuson J.K."/>
            <person name="Chen J."/>
            <person name="Drula E."/>
            <person name="Henrissat B."/>
            <person name="Wiebenga A."/>
            <person name="Lubbers R.J."/>
            <person name="Gomes A.C."/>
            <person name="Macurrencykelacurrency M.R."/>
            <person name="Stajich J."/>
            <person name="Grigoriev I.V."/>
            <person name="Mortensen U.H."/>
            <person name="De Vries R.P."/>
            <person name="Baker S.E."/>
            <person name="Andersen M.R."/>
        </authorList>
    </citation>
    <scope>NUCLEOTIDE SEQUENCE [LARGE SCALE GENOMIC DNA]</scope>
    <source>
        <strain evidence="1 2">CBS 449.75</strain>
    </source>
</reference>
<accession>A0ABR4M3B7</accession>
<evidence type="ECO:0000313" key="1">
    <source>
        <dbReference type="EMBL" id="KAL2871079.1"/>
    </source>
</evidence>
<organism evidence="1 2">
    <name type="scientific">Aspergillus lucknowensis</name>
    <dbReference type="NCBI Taxonomy" id="176173"/>
    <lineage>
        <taxon>Eukaryota</taxon>
        <taxon>Fungi</taxon>
        <taxon>Dikarya</taxon>
        <taxon>Ascomycota</taxon>
        <taxon>Pezizomycotina</taxon>
        <taxon>Eurotiomycetes</taxon>
        <taxon>Eurotiomycetidae</taxon>
        <taxon>Eurotiales</taxon>
        <taxon>Aspergillaceae</taxon>
        <taxon>Aspergillus</taxon>
        <taxon>Aspergillus subgen. Nidulantes</taxon>
    </lineage>
</organism>
<name>A0ABR4M3B7_9EURO</name>
<comment type="caution">
    <text evidence="1">The sequence shown here is derived from an EMBL/GenBank/DDBJ whole genome shotgun (WGS) entry which is preliminary data.</text>
</comment>
<dbReference type="RefSeq" id="XP_070890058.1">
    <property type="nucleotide sequence ID" value="XM_071025651.1"/>
</dbReference>
<evidence type="ECO:0008006" key="3">
    <source>
        <dbReference type="Google" id="ProtNLM"/>
    </source>
</evidence>
<dbReference type="EMBL" id="JBFXLQ010000004">
    <property type="protein sequence ID" value="KAL2871079.1"/>
    <property type="molecule type" value="Genomic_DNA"/>
</dbReference>
<gene>
    <name evidence="1" type="ORF">BJX67DRAFT_214501</name>
</gene>
<protein>
    <recommendedName>
        <fullName evidence="3">Secreted protein</fullName>
    </recommendedName>
</protein>